<evidence type="ECO:0000256" key="1">
    <source>
        <dbReference type="SAM" id="MobiDB-lite"/>
    </source>
</evidence>
<dbReference type="Pfam" id="PF03781">
    <property type="entry name" value="FGE-sulfatase"/>
    <property type="match status" value="1"/>
</dbReference>
<dbReference type="EMBL" id="SJDL01000068">
    <property type="protein sequence ID" value="TBW47450.1"/>
    <property type="molecule type" value="Genomic_DNA"/>
</dbReference>
<keyword evidence="4" id="KW-1185">Reference proteome</keyword>
<organism evidence="3 4">
    <name type="scientific">Marinobacter halodurans</name>
    <dbReference type="NCBI Taxonomy" id="2528979"/>
    <lineage>
        <taxon>Bacteria</taxon>
        <taxon>Pseudomonadati</taxon>
        <taxon>Pseudomonadota</taxon>
        <taxon>Gammaproteobacteria</taxon>
        <taxon>Pseudomonadales</taxon>
        <taxon>Marinobacteraceae</taxon>
        <taxon>Marinobacter</taxon>
    </lineage>
</organism>
<evidence type="ECO:0000313" key="4">
    <source>
        <dbReference type="Proteomes" id="UP000313645"/>
    </source>
</evidence>
<reference evidence="3 4" key="1">
    <citation type="submission" date="2019-02" db="EMBL/GenBank/DDBJ databases">
        <title>Marinobacter halodurans sp. nov., a marine bacterium isolated from sea tidal flat.</title>
        <authorList>
            <person name="Yoo Y."/>
            <person name="Lee D.W."/>
            <person name="Kim B.S."/>
            <person name="Kim J.-J."/>
        </authorList>
    </citation>
    <scope>NUCLEOTIDE SEQUENCE [LARGE SCALE GENOMIC DNA]</scope>
    <source>
        <strain evidence="3 4">YJ-S3-2</strain>
    </source>
</reference>
<comment type="caution">
    <text evidence="3">The sequence shown here is derived from an EMBL/GenBank/DDBJ whole genome shotgun (WGS) entry which is preliminary data.</text>
</comment>
<evidence type="ECO:0000313" key="3">
    <source>
        <dbReference type="EMBL" id="TBW47450.1"/>
    </source>
</evidence>
<accession>A0ABY1ZHG9</accession>
<protein>
    <recommendedName>
        <fullName evidence="2">Sulfatase-modifying factor enzyme-like domain-containing protein</fullName>
    </recommendedName>
</protein>
<sequence>MPKTASAALLTRARRLSKSARSIHWRLAVFGITVTASLLLWGCSKPNTGSRATTSEIHNVTRKALDNLVFVEGGTFMLGDVGVLSGRPYTTLDDDNKPPVEVSLDSYSISKFETTWGDFLVYLRDVNRADIYTPDAGFKSARVLPITANNDPLSPNYYRKPAWSPNYQEAEGYCAWLAEKTGYPFALPTEAQWEFAARSRGRDVPYATNDGTMKNDTYLQRPDQYVDPSIPPSGNALSHSSLKKERRPVGSYPPSPIGLYDMTGNVAEWTQDWYNKDAYKHIASHNPHGPDAPSDPYNPEKVVRDYAGHGDYLGGGDTVFVRGSESIDNPSNGFRCVVNQGMPVE</sequence>
<feature type="region of interest" description="Disordered" evidence="1">
    <location>
        <begin position="225"/>
        <end position="250"/>
    </location>
</feature>
<feature type="domain" description="Sulfatase-modifying factor enzyme-like" evidence="2">
    <location>
        <begin position="66"/>
        <end position="304"/>
    </location>
</feature>
<dbReference type="SUPFAM" id="SSF56436">
    <property type="entry name" value="C-type lectin-like"/>
    <property type="match status" value="1"/>
</dbReference>
<gene>
    <name evidence="3" type="ORF">EZI54_22760</name>
</gene>
<dbReference type="InterPro" id="IPR051043">
    <property type="entry name" value="Sulfatase_Mod_Factor_Kinase"/>
</dbReference>
<dbReference type="PANTHER" id="PTHR23150">
    <property type="entry name" value="SULFATASE MODIFYING FACTOR 1, 2"/>
    <property type="match status" value="1"/>
</dbReference>
<dbReference type="PANTHER" id="PTHR23150:SF19">
    <property type="entry name" value="FORMYLGLYCINE-GENERATING ENZYME"/>
    <property type="match status" value="1"/>
</dbReference>
<dbReference type="InterPro" id="IPR005532">
    <property type="entry name" value="SUMF_dom"/>
</dbReference>
<dbReference type="InterPro" id="IPR016187">
    <property type="entry name" value="CTDL_fold"/>
</dbReference>
<dbReference type="Proteomes" id="UP000313645">
    <property type="component" value="Unassembled WGS sequence"/>
</dbReference>
<name>A0ABY1ZHG9_9GAMM</name>
<dbReference type="Gene3D" id="3.90.1580.10">
    <property type="entry name" value="paralog of FGE (formylglycine-generating enzyme)"/>
    <property type="match status" value="1"/>
</dbReference>
<proteinExistence type="predicted"/>
<dbReference type="InterPro" id="IPR042095">
    <property type="entry name" value="SUMF_sf"/>
</dbReference>
<evidence type="ECO:0000259" key="2">
    <source>
        <dbReference type="Pfam" id="PF03781"/>
    </source>
</evidence>